<reference evidence="2" key="1">
    <citation type="submission" date="2023-05" db="EMBL/GenBank/DDBJ databases">
        <title>Draft genome of Pseudofrankia sp. BMG5.37.</title>
        <authorList>
            <person name="Gtari M."/>
            <person name="Ghodhbane F."/>
            <person name="Sbissi I."/>
        </authorList>
    </citation>
    <scope>NUCLEOTIDE SEQUENCE [LARGE SCALE GENOMIC DNA]</scope>
    <source>
        <strain evidence="2">BMG 814</strain>
    </source>
</reference>
<accession>A0ABT9I9A1</accession>
<keyword evidence="2" id="KW-1185">Reference proteome</keyword>
<protein>
    <submittedName>
        <fullName evidence="1">Uncharacterized protein</fullName>
    </submittedName>
</protein>
<evidence type="ECO:0000313" key="2">
    <source>
        <dbReference type="Proteomes" id="UP001233673"/>
    </source>
</evidence>
<evidence type="ECO:0000313" key="1">
    <source>
        <dbReference type="EMBL" id="MDP5182144.1"/>
    </source>
</evidence>
<dbReference type="RefSeq" id="WP_305998846.1">
    <property type="nucleotide sequence ID" value="NZ_JASNFN010000004.1"/>
</dbReference>
<gene>
    <name evidence="1" type="ORF">QOZ88_05805</name>
</gene>
<dbReference type="Proteomes" id="UP001233673">
    <property type="component" value="Unassembled WGS sequence"/>
</dbReference>
<comment type="caution">
    <text evidence="1">The sequence shown here is derived from an EMBL/GenBank/DDBJ whole genome shotgun (WGS) entry which is preliminary data.</text>
</comment>
<proteinExistence type="predicted"/>
<dbReference type="EMBL" id="JASNFN010000004">
    <property type="protein sequence ID" value="MDP5182144.1"/>
    <property type="molecule type" value="Genomic_DNA"/>
</dbReference>
<organism evidence="1 2">
    <name type="scientific">Blastococcus carthaginiensis</name>
    <dbReference type="NCBI Taxonomy" id="3050034"/>
    <lineage>
        <taxon>Bacteria</taxon>
        <taxon>Bacillati</taxon>
        <taxon>Actinomycetota</taxon>
        <taxon>Actinomycetes</taxon>
        <taxon>Geodermatophilales</taxon>
        <taxon>Geodermatophilaceae</taxon>
        <taxon>Blastococcus</taxon>
    </lineage>
</organism>
<name>A0ABT9I9A1_9ACTN</name>
<sequence>MSPRRNHPASRARCSDCGHVHAGQHMGGVCLDCDCKHRGGAR</sequence>